<dbReference type="EMBL" id="CP011213">
    <property type="protein sequence ID" value="AKM81956.1"/>
    <property type="molecule type" value="Genomic_DNA"/>
</dbReference>
<dbReference type="KEGG" id="bbgw:UT28_C0001G0141"/>
<protein>
    <submittedName>
        <fullName evidence="1">Uncharacterized protein</fullName>
    </submittedName>
</protein>
<dbReference type="AlphaFoldDB" id="A0A0G4B1X4"/>
<accession>A0A0G4B1X4</accession>
<sequence length="119" mass="13429">MNIFIKSSGPGKASQDTAYKIEKLVEAMPTDMAGCFHTADYASFSAASALYFCFSPSKMQEAGVTEEQIKAYLEKNARVAFSPLHVDCKFEESEESRKMSFREDWDARLAARREDEFDS</sequence>
<gene>
    <name evidence="1" type="ORF">UT28_C0001G0141</name>
</gene>
<name>A0A0G4B1X4_9BACT</name>
<organism evidence="1 2">
    <name type="scientific">Berkelbacteria bacterium GW2011_GWE1_39_12</name>
    <dbReference type="NCBI Taxonomy" id="1618337"/>
    <lineage>
        <taxon>Bacteria</taxon>
        <taxon>Candidatus Berkelbacteria</taxon>
    </lineage>
</organism>
<evidence type="ECO:0000313" key="1">
    <source>
        <dbReference type="EMBL" id="AKM81956.1"/>
    </source>
</evidence>
<proteinExistence type="predicted"/>
<dbReference type="STRING" id="1618337.UT28_C0001G0141"/>
<evidence type="ECO:0000313" key="2">
    <source>
        <dbReference type="Proteomes" id="UP000035648"/>
    </source>
</evidence>
<dbReference type="Proteomes" id="UP000035648">
    <property type="component" value="Chromosome"/>
</dbReference>
<reference evidence="1 2" key="1">
    <citation type="journal article" date="2015" name="Nature">
        <title>rRNA introns, odd ribosomes, and small enigmatic genomes across a large radiation of phyla.</title>
        <authorList>
            <person name="Brown C.T."/>
            <person name="Hug L.A."/>
            <person name="Thomas B.C."/>
            <person name="Sharon I."/>
            <person name="Castelle C.J."/>
            <person name="Singh A."/>
            <person name="Wilkins M.J."/>
            <person name="Williams K.H."/>
            <person name="Banfield J.F."/>
        </authorList>
    </citation>
    <scope>NUCLEOTIDE SEQUENCE [LARGE SCALE GENOMIC DNA]</scope>
</reference>